<gene>
    <name evidence="1" type="ORF">RM520_05660</name>
</gene>
<protein>
    <recommendedName>
        <fullName evidence="3">DUF4394 domain-containing protein</fullName>
    </recommendedName>
</protein>
<evidence type="ECO:0008006" key="3">
    <source>
        <dbReference type="Google" id="ProtNLM"/>
    </source>
</evidence>
<organism evidence="1 2">
    <name type="scientific">Croceitalea vernalis</name>
    <dbReference type="NCBI Taxonomy" id="3075599"/>
    <lineage>
        <taxon>Bacteria</taxon>
        <taxon>Pseudomonadati</taxon>
        <taxon>Bacteroidota</taxon>
        <taxon>Flavobacteriia</taxon>
        <taxon>Flavobacteriales</taxon>
        <taxon>Flavobacteriaceae</taxon>
        <taxon>Croceitalea</taxon>
    </lineage>
</organism>
<accession>A0ABU3BG27</accession>
<name>A0ABU3BG27_9FLAO</name>
<dbReference type="Proteomes" id="UP001250662">
    <property type="component" value="Unassembled WGS sequence"/>
</dbReference>
<dbReference type="EMBL" id="JAVRHU010000001">
    <property type="protein sequence ID" value="MDT0621099.1"/>
    <property type="molecule type" value="Genomic_DNA"/>
</dbReference>
<dbReference type="RefSeq" id="WP_311387268.1">
    <property type="nucleotide sequence ID" value="NZ_JAVRHU010000001.1"/>
</dbReference>
<dbReference type="PROSITE" id="PS51257">
    <property type="entry name" value="PROKAR_LIPOPROTEIN"/>
    <property type="match status" value="1"/>
</dbReference>
<reference evidence="1 2" key="1">
    <citation type="submission" date="2023-09" db="EMBL/GenBank/DDBJ databases">
        <authorList>
            <person name="Rey-Velasco X."/>
        </authorList>
    </citation>
    <scope>NUCLEOTIDE SEQUENCE [LARGE SCALE GENOMIC DNA]</scope>
    <source>
        <strain evidence="1 2">P007</strain>
    </source>
</reference>
<evidence type="ECO:0000313" key="1">
    <source>
        <dbReference type="EMBL" id="MDT0621099.1"/>
    </source>
</evidence>
<comment type="caution">
    <text evidence="1">The sequence shown here is derived from an EMBL/GenBank/DDBJ whole genome shotgun (WGS) entry which is preliminary data.</text>
</comment>
<sequence>MMNNLKTILSIFSLGILMTGCIGDSDDDATVVLNAGTLSGGPFTFAVDGQADMVSGIALDASDLTGSIQNYVITDDQRNILGLPPTLMAVEGVDFDGAGVGSCYIYHITYEEGLSGLEAGENLDDLIGDFDLSNFIVVNRNALNAGSLAGGPFEFLVDGVPDMVSGITLDDAELNGETQSYVITDDFKNILGLPPTLEAVEGVDFDGAGIGSCYIYHLTYSGSLTGLAMGENLDDLMGNFNLSNFIEVNRNGLNAGVLSGGPYTFTVDGTPDMATGLALDDSEVTGSNQGFVITDADLNILGLPPTLEAAQGVDFDGAGVGVCLIWHISYEDGLVGLEAGMNAGNLDGFFALSNSITVTRNGLNGGVISGGPFEFTVDGMPDMVTGIALDDTELTGTNQTWVITDDQNNILGLPPMIANVEGVDFDAAGAGVCLIWHLTYEDGLTGLMAGNNVSDFEGFYGLSNSITVTRNPLDAGTLSGGPYTFTVDGTPDMVSGFMLDATNLNGTNQTYVITDDAGNILGIPPTLEAVEGVDFDGAGVGICYIWHLTYEDGLMGLAMGQNANDLDGFFDLSNFITVTRQ</sequence>
<keyword evidence="2" id="KW-1185">Reference proteome</keyword>
<proteinExistence type="predicted"/>
<evidence type="ECO:0000313" key="2">
    <source>
        <dbReference type="Proteomes" id="UP001250662"/>
    </source>
</evidence>